<evidence type="ECO:0000313" key="1">
    <source>
        <dbReference type="EMBL" id="VAW64680.1"/>
    </source>
</evidence>
<gene>
    <name evidence="1" type="ORF">MNBD_GAMMA11-1336</name>
</gene>
<reference evidence="1" key="1">
    <citation type="submission" date="2018-06" db="EMBL/GenBank/DDBJ databases">
        <authorList>
            <person name="Zhirakovskaya E."/>
        </authorList>
    </citation>
    <scope>NUCLEOTIDE SEQUENCE</scope>
</reference>
<dbReference type="EMBL" id="UOFG01000236">
    <property type="protein sequence ID" value="VAW64680.1"/>
    <property type="molecule type" value="Genomic_DNA"/>
</dbReference>
<protein>
    <submittedName>
        <fullName evidence="1">Uncharacterized protein</fullName>
    </submittedName>
</protein>
<name>A0A3B0XJ38_9ZZZZ</name>
<accession>A0A3B0XJ38</accession>
<proteinExistence type="predicted"/>
<organism evidence="1">
    <name type="scientific">hydrothermal vent metagenome</name>
    <dbReference type="NCBI Taxonomy" id="652676"/>
    <lineage>
        <taxon>unclassified sequences</taxon>
        <taxon>metagenomes</taxon>
        <taxon>ecological metagenomes</taxon>
    </lineage>
</organism>
<sequence>MNKSSKYVRFFNYDCEVVIQTYSQNKQLAIKLVSAETEYNARQSIFYGLPIGVATVCLPDHSFDENETAIKIFSENEGILEALTDAGIIEETGKFAQCGFATIPIVKLIH</sequence>
<dbReference type="AlphaFoldDB" id="A0A3B0XJ38"/>